<evidence type="ECO:0000313" key="3">
    <source>
        <dbReference type="EMBL" id="KAG6504822.1"/>
    </source>
</evidence>
<evidence type="ECO:0000256" key="1">
    <source>
        <dbReference type="SAM" id="MobiDB-lite"/>
    </source>
</evidence>
<evidence type="ECO:0000256" key="2">
    <source>
        <dbReference type="SAM" id="Phobius"/>
    </source>
</evidence>
<feature type="transmembrane region" description="Helical" evidence="2">
    <location>
        <begin position="389"/>
        <end position="408"/>
    </location>
</feature>
<evidence type="ECO:0000313" key="4">
    <source>
        <dbReference type="Proteomes" id="UP000734854"/>
    </source>
</evidence>
<gene>
    <name evidence="3" type="ORF">ZIOFF_037170</name>
</gene>
<dbReference type="AlphaFoldDB" id="A0A8J5L3X6"/>
<accession>A0A8J5L3X6</accession>
<protein>
    <submittedName>
        <fullName evidence="3">Uncharacterized protein</fullName>
    </submittedName>
</protein>
<keyword evidence="2" id="KW-0812">Transmembrane</keyword>
<keyword evidence="2" id="KW-1133">Transmembrane helix</keyword>
<keyword evidence="4" id="KW-1185">Reference proteome</keyword>
<organism evidence="3 4">
    <name type="scientific">Zingiber officinale</name>
    <name type="common">Ginger</name>
    <name type="synonym">Amomum zingiber</name>
    <dbReference type="NCBI Taxonomy" id="94328"/>
    <lineage>
        <taxon>Eukaryota</taxon>
        <taxon>Viridiplantae</taxon>
        <taxon>Streptophyta</taxon>
        <taxon>Embryophyta</taxon>
        <taxon>Tracheophyta</taxon>
        <taxon>Spermatophyta</taxon>
        <taxon>Magnoliopsida</taxon>
        <taxon>Liliopsida</taxon>
        <taxon>Zingiberales</taxon>
        <taxon>Zingiberaceae</taxon>
        <taxon>Zingiber</taxon>
    </lineage>
</organism>
<sequence length="410" mass="47261">MVLTGLKEKKIHSDMITRGSQPDAKWTLEFEAKHKTRMDRLEKMVASLVIIVQELKDRLEVDSSSSILIKRGTNHQSRQQQYDHRANSNENQEHNFPRMKVEFLRLENNDPSGCISRAKKYFHFHSTSDNAKFDKRRDQGKNGKGLCWHCDEKWHCGHQCKQKRILMIGPIENSHKEDDFDEGETRDNFNEIQVDSMAIAVHALEGLQTPQMMKIDLVIKDSIFRRSLAQIAVSLDMVNLLCIGLNIDRICLENCARGSGGVNSTGFNCSGWQRFLYAEPPPQIAARPSPSDILDWRNMSLLNLSNLMYLQLDNHQTAGSIRSSDDEKRKLAKASIVKKFIEKYYQRQNVERPVAQQPENNWHPRSTSIEQPFLQDDAARIRQRKPVPFWLVLLLLSVFGIMIALPLLQI</sequence>
<feature type="compositionally biased region" description="Basic and acidic residues" evidence="1">
    <location>
        <begin position="81"/>
        <end position="92"/>
    </location>
</feature>
<comment type="caution">
    <text evidence="3">The sequence shown here is derived from an EMBL/GenBank/DDBJ whole genome shotgun (WGS) entry which is preliminary data.</text>
</comment>
<dbReference type="Proteomes" id="UP000734854">
    <property type="component" value="Unassembled WGS sequence"/>
</dbReference>
<keyword evidence="2" id="KW-0472">Membrane</keyword>
<proteinExistence type="predicted"/>
<reference evidence="3 4" key="1">
    <citation type="submission" date="2020-08" db="EMBL/GenBank/DDBJ databases">
        <title>Plant Genome Project.</title>
        <authorList>
            <person name="Zhang R.-G."/>
        </authorList>
    </citation>
    <scope>NUCLEOTIDE SEQUENCE [LARGE SCALE GENOMIC DNA]</scope>
    <source>
        <tissue evidence="3">Rhizome</tissue>
    </source>
</reference>
<dbReference type="EMBL" id="JACMSC010000010">
    <property type="protein sequence ID" value="KAG6504822.1"/>
    <property type="molecule type" value="Genomic_DNA"/>
</dbReference>
<name>A0A8J5L3X6_ZINOF</name>
<feature type="region of interest" description="Disordered" evidence="1">
    <location>
        <begin position="71"/>
        <end position="92"/>
    </location>
</feature>